<feature type="region of interest" description="Disordered" evidence="1">
    <location>
        <begin position="261"/>
        <end position="292"/>
    </location>
</feature>
<dbReference type="EMBL" id="KV417320">
    <property type="protein sequence ID" value="KZO91662.1"/>
    <property type="molecule type" value="Genomic_DNA"/>
</dbReference>
<organism evidence="2 3">
    <name type="scientific">Calocera viscosa (strain TUFC12733)</name>
    <dbReference type="NCBI Taxonomy" id="1330018"/>
    <lineage>
        <taxon>Eukaryota</taxon>
        <taxon>Fungi</taxon>
        <taxon>Dikarya</taxon>
        <taxon>Basidiomycota</taxon>
        <taxon>Agaricomycotina</taxon>
        <taxon>Dacrymycetes</taxon>
        <taxon>Dacrymycetales</taxon>
        <taxon>Dacrymycetaceae</taxon>
        <taxon>Calocera</taxon>
    </lineage>
</organism>
<proteinExistence type="predicted"/>
<reference evidence="2 3" key="1">
    <citation type="journal article" date="2016" name="Mol. Biol. Evol.">
        <title>Comparative Genomics of Early-Diverging Mushroom-Forming Fungi Provides Insights into the Origins of Lignocellulose Decay Capabilities.</title>
        <authorList>
            <person name="Nagy L.G."/>
            <person name="Riley R."/>
            <person name="Tritt A."/>
            <person name="Adam C."/>
            <person name="Daum C."/>
            <person name="Floudas D."/>
            <person name="Sun H."/>
            <person name="Yadav J.S."/>
            <person name="Pangilinan J."/>
            <person name="Larsson K.H."/>
            <person name="Matsuura K."/>
            <person name="Barry K."/>
            <person name="Labutti K."/>
            <person name="Kuo R."/>
            <person name="Ohm R.A."/>
            <person name="Bhattacharya S.S."/>
            <person name="Shirouzu T."/>
            <person name="Yoshinaga Y."/>
            <person name="Martin F.M."/>
            <person name="Grigoriev I.V."/>
            <person name="Hibbett D.S."/>
        </authorList>
    </citation>
    <scope>NUCLEOTIDE SEQUENCE [LARGE SCALE GENOMIC DNA]</scope>
    <source>
        <strain evidence="2 3">TUFC12733</strain>
    </source>
</reference>
<dbReference type="Proteomes" id="UP000076738">
    <property type="component" value="Unassembled WGS sequence"/>
</dbReference>
<feature type="region of interest" description="Disordered" evidence="1">
    <location>
        <begin position="528"/>
        <end position="556"/>
    </location>
</feature>
<feature type="region of interest" description="Disordered" evidence="1">
    <location>
        <begin position="464"/>
        <end position="502"/>
    </location>
</feature>
<feature type="compositionally biased region" description="Basic and acidic residues" evidence="1">
    <location>
        <begin position="464"/>
        <end position="473"/>
    </location>
</feature>
<accession>A0A167HID5</accession>
<dbReference type="AlphaFoldDB" id="A0A167HID5"/>
<protein>
    <submittedName>
        <fullName evidence="2">Uncharacterized protein</fullName>
    </submittedName>
</protein>
<feature type="compositionally biased region" description="Acidic residues" evidence="1">
    <location>
        <begin position="588"/>
        <end position="622"/>
    </location>
</feature>
<evidence type="ECO:0000256" key="1">
    <source>
        <dbReference type="SAM" id="MobiDB-lite"/>
    </source>
</evidence>
<feature type="region of interest" description="Disordered" evidence="1">
    <location>
        <begin position="588"/>
        <end position="653"/>
    </location>
</feature>
<sequence length="653" mass="74236">MSDDAPPTFDPPILRRPEVVPDQEQVYLITARWELWDCLDELQQATRDGAQLPEIAMLLQRWALPLLALRQIALRQPRGIYAHIDVVTAMAIFPGWLASLGGNMRSFMFLRPRIPGPAPSRRVDQDNWEFYIPAPVHGQPPAQVQSRHELHRQADHWRRNTTPFPHDDMLWRYAIPEFPAPSFTTPQWESIANARSRATLQFLSASAARLPSVDLGPPPPTHPYGADFEVKEEEEDLPLFLPPSPPSARRRRALPGHVLTPQHGMEERASPTPSILSQQSHGSTQHAFLPPPRSIRSPSVSAAAPGGVVVHLNLVGSHNLPREEVQPRRGHERMYGAARNLRTLDVQTHVRVETLLSDRENRAIRFETGHYRCDFCFQRNNPVCGRENTFGCFHCNDYGAKCTFSVRGGKARTPEGRLLQERQAGDPRLQPDELATSFPQAKRLIGKKEYKAVFPRIRFDERNDGELTDEESRTVPPQVGSSRVRRLAQDPGDGGGPIPEPWIRIIRPGEDMCFFNTRTYEETNGDPRLRFTIRRPPPRARMSPAFPTPPPDWQPNLSALEPRRMSPAVWEAHVHGPPIDMPPISVLEEEEEQDEEVEVEQDEEVVEQDELESEEEEQEEEQQQPPQQPAQFVPSESWSRRRAEAAKGKAARR</sequence>
<name>A0A167HID5_CALVF</name>
<keyword evidence="3" id="KW-1185">Reference proteome</keyword>
<evidence type="ECO:0000313" key="2">
    <source>
        <dbReference type="EMBL" id="KZO91662.1"/>
    </source>
</evidence>
<dbReference type="OrthoDB" id="3413549at2759"/>
<feature type="compositionally biased region" description="Basic and acidic residues" evidence="1">
    <location>
        <begin position="638"/>
        <end position="647"/>
    </location>
</feature>
<feature type="compositionally biased region" description="Polar residues" evidence="1">
    <location>
        <begin position="271"/>
        <end position="286"/>
    </location>
</feature>
<evidence type="ECO:0000313" key="3">
    <source>
        <dbReference type="Proteomes" id="UP000076738"/>
    </source>
</evidence>
<gene>
    <name evidence="2" type="ORF">CALVIDRAFT_530717</name>
</gene>